<dbReference type="AlphaFoldDB" id="A0A7J3Z8I3"/>
<feature type="transmembrane region" description="Helical" evidence="1">
    <location>
        <begin position="210"/>
        <end position="228"/>
    </location>
</feature>
<gene>
    <name evidence="2" type="ORF">ENM66_06470</name>
</gene>
<feature type="transmembrane region" description="Helical" evidence="1">
    <location>
        <begin position="123"/>
        <end position="144"/>
    </location>
</feature>
<reference evidence="2" key="1">
    <citation type="journal article" date="2020" name="mSystems">
        <title>Genome- and Community-Level Interaction Insights into Carbon Utilization and Element Cycling Functions of Hydrothermarchaeota in Hydrothermal Sediment.</title>
        <authorList>
            <person name="Zhou Z."/>
            <person name="Liu Y."/>
            <person name="Xu W."/>
            <person name="Pan J."/>
            <person name="Luo Z.H."/>
            <person name="Li M."/>
        </authorList>
    </citation>
    <scope>NUCLEOTIDE SEQUENCE [LARGE SCALE GENOMIC DNA]</scope>
    <source>
        <strain evidence="2">SpSt-1105</strain>
    </source>
</reference>
<feature type="transmembrane region" description="Helical" evidence="1">
    <location>
        <begin position="151"/>
        <end position="169"/>
    </location>
</feature>
<organism evidence="2">
    <name type="scientific">Ignisphaera aggregans</name>
    <dbReference type="NCBI Taxonomy" id="334771"/>
    <lineage>
        <taxon>Archaea</taxon>
        <taxon>Thermoproteota</taxon>
        <taxon>Thermoprotei</taxon>
        <taxon>Desulfurococcales</taxon>
        <taxon>Desulfurococcaceae</taxon>
        <taxon>Ignisphaera</taxon>
    </lineage>
</organism>
<name>A0A7J3Z8I3_9CREN</name>
<feature type="transmembrane region" description="Helical" evidence="1">
    <location>
        <begin position="93"/>
        <end position="117"/>
    </location>
</feature>
<protein>
    <submittedName>
        <fullName evidence="2">Uncharacterized protein</fullName>
    </submittedName>
</protein>
<proteinExistence type="predicted"/>
<keyword evidence="1" id="KW-0812">Transmembrane</keyword>
<comment type="caution">
    <text evidence="2">The sequence shown here is derived from an EMBL/GenBank/DDBJ whole genome shotgun (WGS) entry which is preliminary data.</text>
</comment>
<dbReference type="EMBL" id="DRYQ01000090">
    <property type="protein sequence ID" value="HHQ50977.1"/>
    <property type="molecule type" value="Genomic_DNA"/>
</dbReference>
<evidence type="ECO:0000313" key="2">
    <source>
        <dbReference type="EMBL" id="HHQ50977.1"/>
    </source>
</evidence>
<keyword evidence="1" id="KW-1133">Transmembrane helix</keyword>
<accession>A0A7J3Z8I3</accession>
<evidence type="ECO:0000256" key="1">
    <source>
        <dbReference type="SAM" id="Phobius"/>
    </source>
</evidence>
<feature type="transmembrane region" description="Helical" evidence="1">
    <location>
        <begin position="52"/>
        <end position="73"/>
    </location>
</feature>
<keyword evidence="1" id="KW-0472">Membrane</keyword>
<sequence length="239" mass="27167">MGAKMRRVWNVVKWYVKSGLFHLVVAILLVITALGFYNTLEAYRDAMKYTMVYTVFELTLFPLYVLSTGLHLVRSSSVIIFEVNMFKDWRSIFLGKLASFVLSWIPLLLITCLTAYITSEYRLIAPLVVRFIVYTSLFASAILLKSQRAALLYFITMFIIMPLSAPIVLNGAVQAHGKIDATLSLFFYFTSPISMINYENYADIPMLKGFIATIGISALIMVVSMEIFRKLEYALESAH</sequence>
<feature type="transmembrane region" description="Helical" evidence="1">
    <location>
        <begin position="20"/>
        <end position="40"/>
    </location>
</feature>